<dbReference type="GO" id="GO:0006298">
    <property type="term" value="P:mismatch repair"/>
    <property type="evidence" value="ECO:0007669"/>
    <property type="project" value="TreeGrafter"/>
</dbReference>
<evidence type="ECO:0000313" key="8">
    <source>
        <dbReference type="Proteomes" id="UP000486760"/>
    </source>
</evidence>
<dbReference type="GO" id="GO:1904047">
    <property type="term" value="F:S-adenosyl-L-methionine binding"/>
    <property type="evidence" value="ECO:0007669"/>
    <property type="project" value="TreeGrafter"/>
</dbReference>
<sequence length="348" mass="38467">MTRVTSTTEGVIPFLRWAGGKRWLAPDLAPLIAGILKRSKGTYFEPFLGSGAVFFAVAPQRAELSDINEDLINAYHWVRRDPALLAEIVSSWEVSAETYYQIRSQCDVTGVVAAARFVYLNRTCYGGIHRTNRLGHFNTPYGGGSRRPDALWTDGILDRCSEVLGQDVALRCQDFEPIVDRARDGDVVFCDPTYSDVTKSQFDRYGATVFNWSDQVRLAHSARRAAERGAVAIISNGAFAQIADLYPDAYRIRRTRKKSIGYARVHGTDDEFLFVLDPLRRRRIWKQLGKIENRVHAVKRGSCVTGTATLEAATRKGASSSTDDTTCSQAAELPAHVGAPMLTDGAIG</sequence>
<dbReference type="PANTHER" id="PTHR30481:SF3">
    <property type="entry name" value="DNA ADENINE METHYLASE"/>
    <property type="match status" value="1"/>
</dbReference>
<organism evidence="7 8">
    <name type="scientific">Billgrantia pellis</name>
    <dbReference type="NCBI Taxonomy" id="2606936"/>
    <lineage>
        <taxon>Bacteria</taxon>
        <taxon>Pseudomonadati</taxon>
        <taxon>Pseudomonadota</taxon>
        <taxon>Gammaproteobacteria</taxon>
        <taxon>Oceanospirillales</taxon>
        <taxon>Halomonadaceae</taxon>
        <taxon>Billgrantia</taxon>
    </lineage>
</organism>
<dbReference type="InterPro" id="IPR023095">
    <property type="entry name" value="Ade_MeTrfase_dom_2"/>
</dbReference>
<dbReference type="RefSeq" id="WP_149330037.1">
    <property type="nucleotide sequence ID" value="NZ_VTPY01000008.1"/>
</dbReference>
<dbReference type="NCBIfam" id="TIGR00571">
    <property type="entry name" value="dam"/>
    <property type="match status" value="1"/>
</dbReference>
<keyword evidence="5" id="KW-0949">S-adenosyl-L-methionine</keyword>
<dbReference type="SUPFAM" id="SSF53335">
    <property type="entry name" value="S-adenosyl-L-methionine-dependent methyltransferases"/>
    <property type="match status" value="1"/>
</dbReference>
<evidence type="ECO:0000256" key="2">
    <source>
        <dbReference type="ARBA" id="ARBA00011900"/>
    </source>
</evidence>
<evidence type="ECO:0000256" key="5">
    <source>
        <dbReference type="ARBA" id="ARBA00022691"/>
    </source>
</evidence>
<protein>
    <recommendedName>
        <fullName evidence="2">site-specific DNA-methyltransferase (adenine-specific)</fullName>
        <ecNumber evidence="2">2.1.1.72</ecNumber>
    </recommendedName>
</protein>
<comment type="similarity">
    <text evidence="1">Belongs to the N(4)/N(6)-methyltransferase family.</text>
</comment>
<evidence type="ECO:0000256" key="6">
    <source>
        <dbReference type="ARBA" id="ARBA00047942"/>
    </source>
</evidence>
<dbReference type="PRINTS" id="PR00505">
    <property type="entry name" value="D12N6MTFRASE"/>
</dbReference>
<evidence type="ECO:0000256" key="1">
    <source>
        <dbReference type="ARBA" id="ARBA00006594"/>
    </source>
</evidence>
<dbReference type="GO" id="GO:0009007">
    <property type="term" value="F:site-specific DNA-methyltransferase (adenine-specific) activity"/>
    <property type="evidence" value="ECO:0007669"/>
    <property type="project" value="UniProtKB-EC"/>
</dbReference>
<proteinExistence type="inferred from homology"/>
<dbReference type="GO" id="GO:0032259">
    <property type="term" value="P:methylation"/>
    <property type="evidence" value="ECO:0007669"/>
    <property type="project" value="UniProtKB-KW"/>
</dbReference>
<dbReference type="Gene3D" id="3.40.50.150">
    <property type="entry name" value="Vaccinia Virus protein VP39"/>
    <property type="match status" value="1"/>
</dbReference>
<keyword evidence="8" id="KW-1185">Reference proteome</keyword>
<reference evidence="7 8" key="1">
    <citation type="submission" date="2019-08" db="EMBL/GenBank/DDBJ databases">
        <title>Bioinformatics analysis of the strain L3 and L5.</title>
        <authorList>
            <person name="Li X."/>
        </authorList>
    </citation>
    <scope>NUCLEOTIDE SEQUENCE [LARGE SCALE GENOMIC DNA]</scope>
    <source>
        <strain evidence="7 8">L5</strain>
    </source>
</reference>
<dbReference type="Proteomes" id="UP000486760">
    <property type="component" value="Unassembled WGS sequence"/>
</dbReference>
<dbReference type="AlphaFoldDB" id="A0A7V7KG32"/>
<gene>
    <name evidence="7" type="ORF">F0A17_19525</name>
</gene>
<dbReference type="InterPro" id="IPR029063">
    <property type="entry name" value="SAM-dependent_MTases_sf"/>
</dbReference>
<evidence type="ECO:0000256" key="4">
    <source>
        <dbReference type="ARBA" id="ARBA00022679"/>
    </source>
</evidence>
<evidence type="ECO:0000256" key="3">
    <source>
        <dbReference type="ARBA" id="ARBA00022603"/>
    </source>
</evidence>
<dbReference type="GO" id="GO:0043565">
    <property type="term" value="F:sequence-specific DNA binding"/>
    <property type="evidence" value="ECO:0007669"/>
    <property type="project" value="TreeGrafter"/>
</dbReference>
<dbReference type="GO" id="GO:0009307">
    <property type="term" value="P:DNA restriction-modification system"/>
    <property type="evidence" value="ECO:0007669"/>
    <property type="project" value="InterPro"/>
</dbReference>
<dbReference type="PANTHER" id="PTHR30481">
    <property type="entry name" value="DNA ADENINE METHYLASE"/>
    <property type="match status" value="1"/>
</dbReference>
<name>A0A7V7KG32_9GAMM</name>
<evidence type="ECO:0000313" key="7">
    <source>
        <dbReference type="EMBL" id="KAA0010073.1"/>
    </source>
</evidence>
<dbReference type="Gene3D" id="1.10.1020.10">
    <property type="entry name" value="Adenine-specific Methyltransferase, Domain 2"/>
    <property type="match status" value="1"/>
</dbReference>
<keyword evidence="3 7" id="KW-0489">Methyltransferase</keyword>
<dbReference type="InterPro" id="IPR012327">
    <property type="entry name" value="MeTrfase_D12"/>
</dbReference>
<comment type="catalytic activity">
    <reaction evidence="6">
        <text>a 2'-deoxyadenosine in DNA + S-adenosyl-L-methionine = an N(6)-methyl-2'-deoxyadenosine in DNA + S-adenosyl-L-homocysteine + H(+)</text>
        <dbReference type="Rhea" id="RHEA:15197"/>
        <dbReference type="Rhea" id="RHEA-COMP:12418"/>
        <dbReference type="Rhea" id="RHEA-COMP:12419"/>
        <dbReference type="ChEBI" id="CHEBI:15378"/>
        <dbReference type="ChEBI" id="CHEBI:57856"/>
        <dbReference type="ChEBI" id="CHEBI:59789"/>
        <dbReference type="ChEBI" id="CHEBI:90615"/>
        <dbReference type="ChEBI" id="CHEBI:90616"/>
        <dbReference type="EC" id="2.1.1.72"/>
    </reaction>
</comment>
<dbReference type="EMBL" id="VTPY01000008">
    <property type="protein sequence ID" value="KAA0010073.1"/>
    <property type="molecule type" value="Genomic_DNA"/>
</dbReference>
<accession>A0A7V7KG32</accession>
<comment type="caution">
    <text evidence="7">The sequence shown here is derived from an EMBL/GenBank/DDBJ whole genome shotgun (WGS) entry which is preliminary data.</text>
</comment>
<keyword evidence="4 7" id="KW-0808">Transferase</keyword>
<dbReference type="Pfam" id="PF02086">
    <property type="entry name" value="MethyltransfD12"/>
    <property type="match status" value="1"/>
</dbReference>
<dbReference type="EC" id="2.1.1.72" evidence="2"/>